<dbReference type="PANTHER" id="PTHR33294:SF8">
    <property type="entry name" value="OS02G0731500 PROTEIN"/>
    <property type="match status" value="1"/>
</dbReference>
<feature type="transmembrane region" description="Helical" evidence="1">
    <location>
        <begin position="14"/>
        <end position="33"/>
    </location>
</feature>
<keyword evidence="1" id="KW-1133">Transmembrane helix</keyword>
<dbReference type="OrthoDB" id="675882at2759"/>
<feature type="transmembrane region" description="Helical" evidence="1">
    <location>
        <begin position="84"/>
        <end position="105"/>
    </location>
</feature>
<gene>
    <name evidence="2" type="ORF">AXF42_Ash017085</name>
</gene>
<dbReference type="PANTHER" id="PTHR33294">
    <property type="entry name" value="AWPM-19-LIKE FAMILY PROTEIN"/>
    <property type="match status" value="1"/>
</dbReference>
<dbReference type="InterPro" id="IPR008390">
    <property type="entry name" value="AWPM-19"/>
</dbReference>
<keyword evidence="1" id="KW-0472">Membrane</keyword>
<keyword evidence="3" id="KW-1185">Reference proteome</keyword>
<dbReference type="EMBL" id="KZ453539">
    <property type="protein sequence ID" value="PKA47140.1"/>
    <property type="molecule type" value="Genomic_DNA"/>
</dbReference>
<proteinExistence type="predicted"/>
<keyword evidence="1" id="KW-0812">Transmembrane</keyword>
<evidence type="ECO:0000313" key="2">
    <source>
        <dbReference type="EMBL" id="PKA47140.1"/>
    </source>
</evidence>
<organism evidence="2 3">
    <name type="scientific">Apostasia shenzhenica</name>
    <dbReference type="NCBI Taxonomy" id="1088818"/>
    <lineage>
        <taxon>Eukaryota</taxon>
        <taxon>Viridiplantae</taxon>
        <taxon>Streptophyta</taxon>
        <taxon>Embryophyta</taxon>
        <taxon>Tracheophyta</taxon>
        <taxon>Spermatophyta</taxon>
        <taxon>Magnoliopsida</taxon>
        <taxon>Liliopsida</taxon>
        <taxon>Asparagales</taxon>
        <taxon>Orchidaceae</taxon>
        <taxon>Apostasioideae</taxon>
        <taxon>Apostasia</taxon>
    </lineage>
</organism>
<feature type="transmembrane region" description="Helical" evidence="1">
    <location>
        <begin position="54"/>
        <end position="78"/>
    </location>
</feature>
<reference evidence="2 3" key="1">
    <citation type="journal article" date="2017" name="Nature">
        <title>The Apostasia genome and the evolution of orchids.</title>
        <authorList>
            <person name="Zhang G.Q."/>
            <person name="Liu K.W."/>
            <person name="Li Z."/>
            <person name="Lohaus R."/>
            <person name="Hsiao Y.Y."/>
            <person name="Niu S.C."/>
            <person name="Wang J.Y."/>
            <person name="Lin Y.C."/>
            <person name="Xu Q."/>
            <person name="Chen L.J."/>
            <person name="Yoshida K."/>
            <person name="Fujiwara S."/>
            <person name="Wang Z.W."/>
            <person name="Zhang Y.Q."/>
            <person name="Mitsuda N."/>
            <person name="Wang M."/>
            <person name="Liu G.H."/>
            <person name="Pecoraro L."/>
            <person name="Huang H.X."/>
            <person name="Xiao X.J."/>
            <person name="Lin M."/>
            <person name="Wu X.Y."/>
            <person name="Wu W.L."/>
            <person name="Chen Y.Y."/>
            <person name="Chang S.B."/>
            <person name="Sakamoto S."/>
            <person name="Ohme-Takagi M."/>
            <person name="Yagi M."/>
            <person name="Zeng S.J."/>
            <person name="Shen C.Y."/>
            <person name="Yeh C.M."/>
            <person name="Luo Y.B."/>
            <person name="Tsai W.C."/>
            <person name="Van de Peer Y."/>
            <person name="Liu Z.J."/>
        </authorList>
    </citation>
    <scope>NUCLEOTIDE SEQUENCE [LARGE SCALE GENOMIC DNA]</scope>
    <source>
        <strain evidence="3">cv. Shenzhen</strain>
        <tissue evidence="2">Stem</tissue>
    </source>
</reference>
<dbReference type="Pfam" id="PF05512">
    <property type="entry name" value="AWPM-19"/>
    <property type="match status" value="1"/>
</dbReference>
<evidence type="ECO:0000313" key="3">
    <source>
        <dbReference type="Proteomes" id="UP000236161"/>
    </source>
</evidence>
<evidence type="ECO:0000256" key="1">
    <source>
        <dbReference type="SAM" id="Phobius"/>
    </source>
</evidence>
<name>A0A2H9ZV27_9ASPA</name>
<protein>
    <submittedName>
        <fullName evidence="2">Uncharacterized protein</fullName>
    </submittedName>
</protein>
<accession>A0A2H9ZV27</accession>
<dbReference type="Proteomes" id="UP000236161">
    <property type="component" value="Unassembled WGS sequence"/>
</dbReference>
<dbReference type="STRING" id="1088818.A0A2H9ZV27"/>
<sequence>MATTAWSKGVLRPLLVLNLMMFVTVLGLAGWSLDRFIDRDSHRRFRGNMLTINLLVFSLIAGAMGLCSVVAGLVHLRAWRGDSLASAVSSALISWAMMTLTFGLACKHISIRSRRPELVMQIINI</sequence>
<dbReference type="AlphaFoldDB" id="A0A2H9ZV27"/>